<gene>
    <name evidence="2" type="ORF">ElyMa_002819400</name>
</gene>
<name>A0AAV4HRB4_9GAST</name>
<keyword evidence="1" id="KW-0812">Transmembrane</keyword>
<dbReference type="EMBL" id="BMAT01005844">
    <property type="protein sequence ID" value="GFS00643.1"/>
    <property type="molecule type" value="Genomic_DNA"/>
</dbReference>
<dbReference type="InterPro" id="IPR017850">
    <property type="entry name" value="Alkaline_phosphatase_core_sf"/>
</dbReference>
<sequence length="655" mass="76212">MKTPRNPVVLLTLAVGGIVVVYLQFNICHRQPTAGDEKVTKWHKNVPSEQWSKDNLKVQESVEKCQVEFVDPFHPDIVQLVVRPAPTLRCDLNFLPEITMVESRQLKVDRTKLRGSTGHATFSHCRYRNVAGKPEDDMKIVFSEWSEPFRSSVRLGEDSEFIHVNCFSDSKEENIISKSFFSLVPTRRHLDKLYDVKLNKRRVKYQPRETLNVVIVGIDGLSRHQFMRTMPKTYKYLTRALGSFDFTMQGQHGDNTFSNFLPLLSGNLESEVKEWWNNTQPQDAFGFMFDDFEKAGFRTLYSEDNPLYSGFYWGDRFFINPLTSYWNRPLHLAMVAERGFVTRNGSCLGPQTISEFQLNYLLDFLNTFHDKPVFAVSFFDAITHYETASAGVIDEHLFNFYKSLNRKGHLNKSLVILLSDHGPRWGKVRQGPNGRVESRNPLLFLTFPSWFLQKYKTVEENLRANTRVLTSYLDAHQMLLDLLYFQSAQRAPIQRSPKGLSMLEKLPQRTCDEAYIPEHQCFCKKWIETPIDISSRLARDVSRFLLLEIKSRSDKTECEEFSLGEILTVHLLTAQVADQAEDKKHPGRKLYQVRLTTRPGLASFEGKVHYNSVSKYYKVEKEIERLNLFRGERECLPTRRQVYCYCKGNNRKYDN</sequence>
<dbReference type="InterPro" id="IPR004245">
    <property type="entry name" value="DUF229"/>
</dbReference>
<evidence type="ECO:0008006" key="4">
    <source>
        <dbReference type="Google" id="ProtNLM"/>
    </source>
</evidence>
<dbReference type="PANTHER" id="PTHR10974:SF1">
    <property type="entry name" value="FI08016P-RELATED"/>
    <property type="match status" value="1"/>
</dbReference>
<dbReference type="Pfam" id="PF02995">
    <property type="entry name" value="DUF229"/>
    <property type="match status" value="1"/>
</dbReference>
<dbReference type="SUPFAM" id="SSF53649">
    <property type="entry name" value="Alkaline phosphatase-like"/>
    <property type="match status" value="1"/>
</dbReference>
<organism evidence="2 3">
    <name type="scientific">Elysia marginata</name>
    <dbReference type="NCBI Taxonomy" id="1093978"/>
    <lineage>
        <taxon>Eukaryota</taxon>
        <taxon>Metazoa</taxon>
        <taxon>Spiralia</taxon>
        <taxon>Lophotrochozoa</taxon>
        <taxon>Mollusca</taxon>
        <taxon>Gastropoda</taxon>
        <taxon>Heterobranchia</taxon>
        <taxon>Euthyneura</taxon>
        <taxon>Panpulmonata</taxon>
        <taxon>Sacoglossa</taxon>
        <taxon>Placobranchoidea</taxon>
        <taxon>Plakobranchidae</taxon>
        <taxon>Elysia</taxon>
    </lineage>
</organism>
<dbReference type="GO" id="GO:0005615">
    <property type="term" value="C:extracellular space"/>
    <property type="evidence" value="ECO:0007669"/>
    <property type="project" value="TreeGrafter"/>
</dbReference>
<dbReference type="AlphaFoldDB" id="A0AAV4HRB4"/>
<comment type="caution">
    <text evidence="2">The sequence shown here is derived from an EMBL/GenBank/DDBJ whole genome shotgun (WGS) entry which is preliminary data.</text>
</comment>
<dbReference type="CDD" id="cd16021">
    <property type="entry name" value="ALP_like"/>
    <property type="match status" value="1"/>
</dbReference>
<evidence type="ECO:0000313" key="3">
    <source>
        <dbReference type="Proteomes" id="UP000762676"/>
    </source>
</evidence>
<reference evidence="2 3" key="1">
    <citation type="journal article" date="2021" name="Elife">
        <title>Chloroplast acquisition without the gene transfer in kleptoplastic sea slugs, Plakobranchus ocellatus.</title>
        <authorList>
            <person name="Maeda T."/>
            <person name="Takahashi S."/>
            <person name="Yoshida T."/>
            <person name="Shimamura S."/>
            <person name="Takaki Y."/>
            <person name="Nagai Y."/>
            <person name="Toyoda A."/>
            <person name="Suzuki Y."/>
            <person name="Arimoto A."/>
            <person name="Ishii H."/>
            <person name="Satoh N."/>
            <person name="Nishiyama T."/>
            <person name="Hasebe M."/>
            <person name="Maruyama T."/>
            <person name="Minagawa J."/>
            <person name="Obokata J."/>
            <person name="Shigenobu S."/>
        </authorList>
    </citation>
    <scope>NUCLEOTIDE SEQUENCE [LARGE SCALE GENOMIC DNA]</scope>
</reference>
<dbReference type="Proteomes" id="UP000762676">
    <property type="component" value="Unassembled WGS sequence"/>
</dbReference>
<evidence type="ECO:0000256" key="1">
    <source>
        <dbReference type="SAM" id="Phobius"/>
    </source>
</evidence>
<evidence type="ECO:0000313" key="2">
    <source>
        <dbReference type="EMBL" id="GFS00643.1"/>
    </source>
</evidence>
<accession>A0AAV4HRB4</accession>
<feature type="transmembrane region" description="Helical" evidence="1">
    <location>
        <begin position="7"/>
        <end position="25"/>
    </location>
</feature>
<proteinExistence type="predicted"/>
<keyword evidence="1" id="KW-1133">Transmembrane helix</keyword>
<dbReference type="PANTHER" id="PTHR10974">
    <property type="entry name" value="FI08016P-RELATED"/>
    <property type="match status" value="1"/>
</dbReference>
<dbReference type="Gene3D" id="3.40.720.10">
    <property type="entry name" value="Alkaline Phosphatase, subunit A"/>
    <property type="match status" value="1"/>
</dbReference>
<dbReference type="FunFam" id="3.40.720.10:FF:000017">
    <property type="entry name" value="Predicted protein"/>
    <property type="match status" value="1"/>
</dbReference>
<protein>
    <recommendedName>
        <fullName evidence="4">Sulfatase N-terminal domain-containing protein</fullName>
    </recommendedName>
</protein>
<keyword evidence="3" id="KW-1185">Reference proteome</keyword>
<keyword evidence="1" id="KW-0472">Membrane</keyword>